<feature type="non-terminal residue" evidence="1">
    <location>
        <position position="1"/>
    </location>
</feature>
<sequence>KKRVMSYGDYPDDTYTGTSNGDYHKKCIVRSNGVVENFALGVDKATFIPLEGKDFMDPQYLSEEVDHSWFTYPDGTKTLHPIEGVTDPKFTGPKSGTKEKWEFLDEDKKYSWIKSPTFKG</sequence>
<dbReference type="InterPro" id="IPR029014">
    <property type="entry name" value="NiFe-Hase_large"/>
</dbReference>
<dbReference type="InterPro" id="IPR050867">
    <property type="entry name" value="NiFe/NiFeSe_hydrgnase_LSU"/>
</dbReference>
<dbReference type="EMBL" id="AZMM01016625">
    <property type="protein sequence ID" value="ETJ28813.1"/>
    <property type="molecule type" value="Genomic_DNA"/>
</dbReference>
<accession>W1XES8</accession>
<dbReference type="Gene3D" id="1.10.645.10">
    <property type="entry name" value="Cytochrome-c3 Hydrogenase, chain B"/>
    <property type="match status" value="1"/>
</dbReference>
<dbReference type="PANTHER" id="PTHR42958">
    <property type="entry name" value="HYDROGENASE-2 LARGE CHAIN"/>
    <property type="match status" value="1"/>
</dbReference>
<protein>
    <submittedName>
        <fullName evidence="1">Nickel-iron hydrogenase, large subunit</fullName>
    </submittedName>
</protein>
<organism evidence="1">
    <name type="scientific">human gut metagenome</name>
    <dbReference type="NCBI Taxonomy" id="408170"/>
    <lineage>
        <taxon>unclassified sequences</taxon>
        <taxon>metagenomes</taxon>
        <taxon>organismal metagenomes</taxon>
    </lineage>
</organism>
<dbReference type="Pfam" id="PF00374">
    <property type="entry name" value="NiFeSe_Hases"/>
    <property type="match status" value="1"/>
</dbReference>
<evidence type="ECO:0000313" key="1">
    <source>
        <dbReference type="EMBL" id="ETJ28813.1"/>
    </source>
</evidence>
<feature type="non-terminal residue" evidence="1">
    <location>
        <position position="120"/>
    </location>
</feature>
<dbReference type="PANTHER" id="PTHR42958:SF2">
    <property type="entry name" value="UPTAKE HYDROGENASE LARGE SUBUNIT"/>
    <property type="match status" value="1"/>
</dbReference>
<reference evidence="1" key="1">
    <citation type="submission" date="2013-12" db="EMBL/GenBank/DDBJ databases">
        <title>A Varibaculum cambriense genome reconstructed from a premature infant gut community with otherwise low bacterial novelty that shifts toward anaerobic metabolism during the third week of life.</title>
        <authorList>
            <person name="Brown C.T."/>
            <person name="Sharon I."/>
            <person name="Thomas B.C."/>
            <person name="Castelle C.J."/>
            <person name="Morowitz M.J."/>
            <person name="Banfield J.F."/>
        </authorList>
    </citation>
    <scope>NUCLEOTIDE SEQUENCE</scope>
</reference>
<dbReference type="GO" id="GO:0016151">
    <property type="term" value="F:nickel cation binding"/>
    <property type="evidence" value="ECO:0007669"/>
    <property type="project" value="InterPro"/>
</dbReference>
<dbReference type="InterPro" id="IPR001501">
    <property type="entry name" value="Ni-dep_hyd_lsu"/>
</dbReference>
<proteinExistence type="predicted"/>
<comment type="caution">
    <text evidence="1">The sequence shown here is derived from an EMBL/GenBank/DDBJ whole genome shotgun (WGS) entry which is preliminary data.</text>
</comment>
<dbReference type="SUPFAM" id="SSF56762">
    <property type="entry name" value="HydB/Nqo4-like"/>
    <property type="match status" value="1"/>
</dbReference>
<gene>
    <name evidence="1" type="ORF">Q604_UNBC16625G0001</name>
</gene>
<dbReference type="AlphaFoldDB" id="W1XES8"/>
<name>W1XES8_9ZZZZ</name>